<protein>
    <submittedName>
        <fullName evidence="1">Uncharacterized protein</fullName>
    </submittedName>
</protein>
<name>A0A0C3D227_9AGAM</name>
<dbReference type="AlphaFoldDB" id="A0A0C3D227"/>
<dbReference type="HOGENOM" id="CLU_3033679_0_0_1"/>
<keyword evidence="2" id="KW-1185">Reference proteome</keyword>
<gene>
    <name evidence="1" type="ORF">SCLCIDRAFT_1221590</name>
</gene>
<dbReference type="InParanoid" id="A0A0C3D227"/>
<sequence>MPTWQGKTLDMIRVSSLIDGSTCRCHGVNLDPYLLAHGCGSFTWVQDTTQYLVIY</sequence>
<dbReference type="EMBL" id="KN822145">
    <property type="protein sequence ID" value="KIM54885.1"/>
    <property type="molecule type" value="Genomic_DNA"/>
</dbReference>
<evidence type="ECO:0000313" key="2">
    <source>
        <dbReference type="Proteomes" id="UP000053989"/>
    </source>
</evidence>
<organism evidence="1 2">
    <name type="scientific">Scleroderma citrinum Foug A</name>
    <dbReference type="NCBI Taxonomy" id="1036808"/>
    <lineage>
        <taxon>Eukaryota</taxon>
        <taxon>Fungi</taxon>
        <taxon>Dikarya</taxon>
        <taxon>Basidiomycota</taxon>
        <taxon>Agaricomycotina</taxon>
        <taxon>Agaricomycetes</taxon>
        <taxon>Agaricomycetidae</taxon>
        <taxon>Boletales</taxon>
        <taxon>Sclerodermatineae</taxon>
        <taxon>Sclerodermataceae</taxon>
        <taxon>Scleroderma</taxon>
    </lineage>
</organism>
<reference evidence="1 2" key="1">
    <citation type="submission" date="2014-04" db="EMBL/GenBank/DDBJ databases">
        <authorList>
            <consortium name="DOE Joint Genome Institute"/>
            <person name="Kuo A."/>
            <person name="Kohler A."/>
            <person name="Nagy L.G."/>
            <person name="Floudas D."/>
            <person name="Copeland A."/>
            <person name="Barry K.W."/>
            <person name="Cichocki N."/>
            <person name="Veneault-Fourrey C."/>
            <person name="LaButti K."/>
            <person name="Lindquist E.A."/>
            <person name="Lipzen A."/>
            <person name="Lundell T."/>
            <person name="Morin E."/>
            <person name="Murat C."/>
            <person name="Sun H."/>
            <person name="Tunlid A."/>
            <person name="Henrissat B."/>
            <person name="Grigoriev I.V."/>
            <person name="Hibbett D.S."/>
            <person name="Martin F."/>
            <person name="Nordberg H.P."/>
            <person name="Cantor M.N."/>
            <person name="Hua S.X."/>
        </authorList>
    </citation>
    <scope>NUCLEOTIDE SEQUENCE [LARGE SCALE GENOMIC DNA]</scope>
    <source>
        <strain evidence="1 2">Foug A</strain>
    </source>
</reference>
<dbReference type="Proteomes" id="UP000053989">
    <property type="component" value="Unassembled WGS sequence"/>
</dbReference>
<reference evidence="2" key="2">
    <citation type="submission" date="2015-01" db="EMBL/GenBank/DDBJ databases">
        <title>Evolutionary Origins and Diversification of the Mycorrhizal Mutualists.</title>
        <authorList>
            <consortium name="DOE Joint Genome Institute"/>
            <consortium name="Mycorrhizal Genomics Consortium"/>
            <person name="Kohler A."/>
            <person name="Kuo A."/>
            <person name="Nagy L.G."/>
            <person name="Floudas D."/>
            <person name="Copeland A."/>
            <person name="Barry K.W."/>
            <person name="Cichocki N."/>
            <person name="Veneault-Fourrey C."/>
            <person name="LaButti K."/>
            <person name="Lindquist E.A."/>
            <person name="Lipzen A."/>
            <person name="Lundell T."/>
            <person name="Morin E."/>
            <person name="Murat C."/>
            <person name="Riley R."/>
            <person name="Ohm R."/>
            <person name="Sun H."/>
            <person name="Tunlid A."/>
            <person name="Henrissat B."/>
            <person name="Grigoriev I.V."/>
            <person name="Hibbett D.S."/>
            <person name="Martin F."/>
        </authorList>
    </citation>
    <scope>NUCLEOTIDE SEQUENCE [LARGE SCALE GENOMIC DNA]</scope>
    <source>
        <strain evidence="2">Foug A</strain>
    </source>
</reference>
<evidence type="ECO:0000313" key="1">
    <source>
        <dbReference type="EMBL" id="KIM54885.1"/>
    </source>
</evidence>
<proteinExistence type="predicted"/>
<accession>A0A0C3D227</accession>